<proteinExistence type="predicted"/>
<dbReference type="Proteomes" id="UP000228689">
    <property type="component" value="Unassembled WGS sequence"/>
</dbReference>
<dbReference type="SMART" id="SM00448">
    <property type="entry name" value="REC"/>
    <property type="match status" value="1"/>
</dbReference>
<accession>A0A2M7RBY1</accession>
<dbReference type="InterPro" id="IPR011006">
    <property type="entry name" value="CheY-like_superfamily"/>
</dbReference>
<keyword evidence="1 2" id="KW-0597">Phosphoprotein</keyword>
<feature type="modified residue" description="4-aspartylphosphate" evidence="2">
    <location>
        <position position="53"/>
    </location>
</feature>
<organism evidence="4 5">
    <name type="scientific">Candidatus Komeilibacteria bacterium CG_4_10_14_0_8_um_filter_37_78</name>
    <dbReference type="NCBI Taxonomy" id="1974471"/>
    <lineage>
        <taxon>Bacteria</taxon>
        <taxon>Candidatus Komeiliibacteriota</taxon>
    </lineage>
</organism>
<evidence type="ECO:0000313" key="4">
    <source>
        <dbReference type="EMBL" id="PIY94255.1"/>
    </source>
</evidence>
<evidence type="ECO:0000256" key="1">
    <source>
        <dbReference type="ARBA" id="ARBA00022553"/>
    </source>
</evidence>
<dbReference type="Gene3D" id="3.40.50.2300">
    <property type="match status" value="1"/>
</dbReference>
<dbReference type="CDD" id="cd17574">
    <property type="entry name" value="REC_OmpR"/>
    <property type="match status" value="1"/>
</dbReference>
<evidence type="ECO:0000259" key="3">
    <source>
        <dbReference type="PROSITE" id="PS50110"/>
    </source>
</evidence>
<evidence type="ECO:0000256" key="2">
    <source>
        <dbReference type="PROSITE-ProRule" id="PRU00169"/>
    </source>
</evidence>
<dbReference type="GO" id="GO:0000160">
    <property type="term" value="P:phosphorelay signal transduction system"/>
    <property type="evidence" value="ECO:0007669"/>
    <property type="project" value="InterPro"/>
</dbReference>
<name>A0A2M7RBY1_9BACT</name>
<dbReference type="AlphaFoldDB" id="A0A2M7RBY1"/>
<gene>
    <name evidence="4" type="ORF">COY67_02840</name>
</gene>
<dbReference type="PROSITE" id="PS50110">
    <property type="entry name" value="RESPONSE_REGULATORY"/>
    <property type="match status" value="1"/>
</dbReference>
<evidence type="ECO:0000313" key="5">
    <source>
        <dbReference type="Proteomes" id="UP000228689"/>
    </source>
</evidence>
<dbReference type="InterPro" id="IPR001789">
    <property type="entry name" value="Sig_transdc_resp-reg_receiver"/>
</dbReference>
<dbReference type="PANTHER" id="PTHR44591">
    <property type="entry name" value="STRESS RESPONSE REGULATOR PROTEIN 1"/>
    <property type="match status" value="1"/>
</dbReference>
<dbReference type="EMBL" id="PFMC01000070">
    <property type="protein sequence ID" value="PIY94255.1"/>
    <property type="molecule type" value="Genomic_DNA"/>
</dbReference>
<dbReference type="InterPro" id="IPR050595">
    <property type="entry name" value="Bact_response_regulator"/>
</dbReference>
<comment type="caution">
    <text evidence="4">The sequence shown here is derived from an EMBL/GenBank/DDBJ whole genome shotgun (WGS) entry which is preliminary data.</text>
</comment>
<dbReference type="PANTHER" id="PTHR44591:SF3">
    <property type="entry name" value="RESPONSE REGULATORY DOMAIN-CONTAINING PROTEIN"/>
    <property type="match status" value="1"/>
</dbReference>
<sequence>MAKKILIMEDEDTLANMYKLKFEKSGYQVILADNGEAGLVLVKEEKPDLVLLDIIMPKIDGFVVLERMKQDQEIKNIPVFMLTNLGQAEDIEKGKDLGANGYYVKANLTPGELVIKINQFFKI</sequence>
<protein>
    <submittedName>
        <fullName evidence="4">Response regulator</fullName>
    </submittedName>
</protein>
<feature type="domain" description="Response regulatory" evidence="3">
    <location>
        <begin position="4"/>
        <end position="120"/>
    </location>
</feature>
<reference evidence="5" key="1">
    <citation type="submission" date="2017-09" db="EMBL/GenBank/DDBJ databases">
        <title>Depth-based differentiation of microbial function through sediment-hosted aquifers and enrichment of novel symbionts in the deep terrestrial subsurface.</title>
        <authorList>
            <person name="Probst A.J."/>
            <person name="Ladd B."/>
            <person name="Jarett J.K."/>
            <person name="Geller-Mcgrath D.E."/>
            <person name="Sieber C.M.K."/>
            <person name="Emerson J.B."/>
            <person name="Anantharaman K."/>
            <person name="Thomas B.C."/>
            <person name="Malmstrom R."/>
            <person name="Stieglmeier M."/>
            <person name="Klingl A."/>
            <person name="Woyke T."/>
            <person name="Ryan C.M."/>
            <person name="Banfield J.F."/>
        </authorList>
    </citation>
    <scope>NUCLEOTIDE SEQUENCE [LARGE SCALE GENOMIC DNA]</scope>
</reference>
<dbReference type="Pfam" id="PF00072">
    <property type="entry name" value="Response_reg"/>
    <property type="match status" value="1"/>
</dbReference>
<dbReference type="SUPFAM" id="SSF52172">
    <property type="entry name" value="CheY-like"/>
    <property type="match status" value="1"/>
</dbReference>